<protein>
    <submittedName>
        <fullName evidence="10">Multiple sugar transport system permease protein</fullName>
    </submittedName>
</protein>
<dbReference type="Pfam" id="PF00528">
    <property type="entry name" value="BPD_transp_1"/>
    <property type="match status" value="1"/>
</dbReference>
<evidence type="ECO:0000256" key="6">
    <source>
        <dbReference type="ARBA" id="ARBA00023136"/>
    </source>
</evidence>
<dbReference type="STRING" id="137265.SAMN05421684_7732"/>
<gene>
    <name evidence="10" type="ORF">SAMN05421684_7732</name>
</gene>
<evidence type="ECO:0000259" key="9">
    <source>
        <dbReference type="PROSITE" id="PS50928"/>
    </source>
</evidence>
<keyword evidence="11" id="KW-1185">Reference proteome</keyword>
<dbReference type="Gene3D" id="1.10.3720.10">
    <property type="entry name" value="MetI-like"/>
    <property type="match status" value="1"/>
</dbReference>
<proteinExistence type="inferred from homology"/>
<sequence length="302" mass="33162">MSLTADRVTTSSRRTKQSNTRSPRPGGGRLLPTAILVLGALYCVGPVVWVAVASTKGPAELFTTFSFWPSFEGGFWYNLTHLLRYQDGIYLRWALNSLLYAGVGALLSVGVSVLAGYALAKYRFPGRNVLFYVILAGVLVPQITLAVPQYLLISELGLVNSYWSVLLPSVISPYGIYLARIYATAVVSDELLEAGRIDGAGEYRLAWSVGLPPMLPGMVTLLLLQFVAIWNNFLLPYIMISDGDRFPMTVGLFTMLNVSSSQPVLYSLVVMGVFLSVLPLIALFLFLQRFWRIDMISGGLKG</sequence>
<organism evidence="10 11">
    <name type="scientific">Asanoa ishikariensis</name>
    <dbReference type="NCBI Taxonomy" id="137265"/>
    <lineage>
        <taxon>Bacteria</taxon>
        <taxon>Bacillati</taxon>
        <taxon>Actinomycetota</taxon>
        <taxon>Actinomycetes</taxon>
        <taxon>Micromonosporales</taxon>
        <taxon>Micromonosporaceae</taxon>
        <taxon>Asanoa</taxon>
    </lineage>
</organism>
<evidence type="ECO:0000256" key="1">
    <source>
        <dbReference type="ARBA" id="ARBA00004651"/>
    </source>
</evidence>
<evidence type="ECO:0000313" key="10">
    <source>
        <dbReference type="EMBL" id="SDZ64346.1"/>
    </source>
</evidence>
<feature type="region of interest" description="Disordered" evidence="8">
    <location>
        <begin position="1"/>
        <end position="27"/>
    </location>
</feature>
<dbReference type="EMBL" id="FNQB01000005">
    <property type="protein sequence ID" value="SDZ64346.1"/>
    <property type="molecule type" value="Genomic_DNA"/>
</dbReference>
<dbReference type="AlphaFoldDB" id="A0A1H3UQ55"/>
<dbReference type="PANTHER" id="PTHR43744">
    <property type="entry name" value="ABC TRANSPORTER PERMEASE PROTEIN MG189-RELATED-RELATED"/>
    <property type="match status" value="1"/>
</dbReference>
<dbReference type="Proteomes" id="UP000199632">
    <property type="component" value="Unassembled WGS sequence"/>
</dbReference>
<feature type="compositionally biased region" description="Polar residues" evidence="8">
    <location>
        <begin position="1"/>
        <end position="22"/>
    </location>
</feature>
<dbReference type="InterPro" id="IPR000515">
    <property type="entry name" value="MetI-like"/>
</dbReference>
<dbReference type="RefSeq" id="WP_239084034.1">
    <property type="nucleotide sequence ID" value="NZ_BOND01000029.1"/>
</dbReference>
<dbReference type="PROSITE" id="PS50928">
    <property type="entry name" value="ABC_TM1"/>
    <property type="match status" value="1"/>
</dbReference>
<comment type="similarity">
    <text evidence="7">Belongs to the binding-protein-dependent transport system permease family.</text>
</comment>
<evidence type="ECO:0000256" key="5">
    <source>
        <dbReference type="ARBA" id="ARBA00022989"/>
    </source>
</evidence>
<keyword evidence="3" id="KW-1003">Cell membrane</keyword>
<keyword evidence="6 7" id="KW-0472">Membrane</keyword>
<evidence type="ECO:0000256" key="4">
    <source>
        <dbReference type="ARBA" id="ARBA00022692"/>
    </source>
</evidence>
<dbReference type="GO" id="GO:0055085">
    <property type="term" value="P:transmembrane transport"/>
    <property type="evidence" value="ECO:0007669"/>
    <property type="project" value="InterPro"/>
</dbReference>
<evidence type="ECO:0000256" key="3">
    <source>
        <dbReference type="ARBA" id="ARBA00022475"/>
    </source>
</evidence>
<keyword evidence="10" id="KW-0762">Sugar transport</keyword>
<feature type="transmembrane region" description="Helical" evidence="7">
    <location>
        <begin position="97"/>
        <end position="117"/>
    </location>
</feature>
<feature type="transmembrane region" description="Helical" evidence="7">
    <location>
        <begin position="204"/>
        <end position="230"/>
    </location>
</feature>
<dbReference type="SUPFAM" id="SSF161098">
    <property type="entry name" value="MetI-like"/>
    <property type="match status" value="1"/>
</dbReference>
<reference evidence="11" key="1">
    <citation type="submission" date="2016-10" db="EMBL/GenBank/DDBJ databases">
        <authorList>
            <person name="Varghese N."/>
            <person name="Submissions S."/>
        </authorList>
    </citation>
    <scope>NUCLEOTIDE SEQUENCE [LARGE SCALE GENOMIC DNA]</scope>
    <source>
        <strain evidence="11">DSM 44718</strain>
    </source>
</reference>
<feature type="domain" description="ABC transmembrane type-1" evidence="9">
    <location>
        <begin position="94"/>
        <end position="287"/>
    </location>
</feature>
<feature type="transmembrane region" description="Helical" evidence="7">
    <location>
        <begin position="264"/>
        <end position="287"/>
    </location>
</feature>
<comment type="subcellular location">
    <subcellularLocation>
        <location evidence="1 7">Cell membrane</location>
        <topology evidence="1 7">Multi-pass membrane protein</topology>
    </subcellularLocation>
</comment>
<feature type="transmembrane region" description="Helical" evidence="7">
    <location>
        <begin position="162"/>
        <end position="183"/>
    </location>
</feature>
<keyword evidence="2 7" id="KW-0813">Transport</keyword>
<dbReference type="PANTHER" id="PTHR43744:SF12">
    <property type="entry name" value="ABC TRANSPORTER PERMEASE PROTEIN MG189-RELATED"/>
    <property type="match status" value="1"/>
</dbReference>
<keyword evidence="5 7" id="KW-1133">Transmembrane helix</keyword>
<feature type="transmembrane region" description="Helical" evidence="7">
    <location>
        <begin position="129"/>
        <end position="150"/>
    </location>
</feature>
<keyword evidence="4 7" id="KW-0812">Transmembrane</keyword>
<evidence type="ECO:0000256" key="7">
    <source>
        <dbReference type="RuleBase" id="RU363032"/>
    </source>
</evidence>
<dbReference type="CDD" id="cd06261">
    <property type="entry name" value="TM_PBP2"/>
    <property type="match status" value="1"/>
</dbReference>
<dbReference type="GO" id="GO:0005886">
    <property type="term" value="C:plasma membrane"/>
    <property type="evidence" value="ECO:0007669"/>
    <property type="project" value="UniProtKB-SubCell"/>
</dbReference>
<feature type="transmembrane region" description="Helical" evidence="7">
    <location>
        <begin position="30"/>
        <end position="52"/>
    </location>
</feature>
<evidence type="ECO:0000313" key="11">
    <source>
        <dbReference type="Proteomes" id="UP000199632"/>
    </source>
</evidence>
<dbReference type="InterPro" id="IPR035906">
    <property type="entry name" value="MetI-like_sf"/>
</dbReference>
<name>A0A1H3UQ55_9ACTN</name>
<accession>A0A1H3UQ55</accession>
<evidence type="ECO:0000256" key="8">
    <source>
        <dbReference type="SAM" id="MobiDB-lite"/>
    </source>
</evidence>
<evidence type="ECO:0000256" key="2">
    <source>
        <dbReference type="ARBA" id="ARBA00022448"/>
    </source>
</evidence>